<feature type="transmembrane region" description="Helical" evidence="1">
    <location>
        <begin position="28"/>
        <end position="49"/>
    </location>
</feature>
<keyword evidence="1" id="KW-0472">Membrane</keyword>
<dbReference type="EnsemblMetazoa" id="GAUT041297-RA">
    <property type="protein sequence ID" value="GAUT041297-PA"/>
    <property type="gene ID" value="GAUT041297"/>
</dbReference>
<evidence type="ECO:0000256" key="1">
    <source>
        <dbReference type="SAM" id="Phobius"/>
    </source>
</evidence>
<proteinExistence type="predicted"/>
<dbReference type="Proteomes" id="UP000078200">
    <property type="component" value="Unassembled WGS sequence"/>
</dbReference>
<keyword evidence="1" id="KW-1133">Transmembrane helix</keyword>
<keyword evidence="3" id="KW-1185">Reference proteome</keyword>
<accession>A0A1A9VM10</accession>
<keyword evidence="1" id="KW-0812">Transmembrane</keyword>
<dbReference type="AlphaFoldDB" id="A0A1A9VM10"/>
<dbReference type="VEuPathDB" id="VectorBase:GAUT041297"/>
<protein>
    <submittedName>
        <fullName evidence="2">Uncharacterized protein</fullName>
    </submittedName>
</protein>
<sequence length="124" mass="14052">MKRSSSPLTVLIVQQVVRFVVPFTGSSLGWLIGSLTFAILPAIAAILLSRSLLMEVITRVFCGNLSIQIAFKSYHRTLVEDRDQLMLLSYALIIKNLVETDWVEPGRAKEEEFLSLYIARYWSS</sequence>
<name>A0A1A9VM10_GLOAU</name>
<evidence type="ECO:0000313" key="2">
    <source>
        <dbReference type="EnsemblMetazoa" id="GAUT041297-PA"/>
    </source>
</evidence>
<reference evidence="2" key="1">
    <citation type="submission" date="2020-05" db="UniProtKB">
        <authorList>
            <consortium name="EnsemblMetazoa"/>
        </authorList>
    </citation>
    <scope>IDENTIFICATION</scope>
    <source>
        <strain evidence="2">TTRI</strain>
    </source>
</reference>
<evidence type="ECO:0000313" key="3">
    <source>
        <dbReference type="Proteomes" id="UP000078200"/>
    </source>
</evidence>
<organism evidence="2 3">
    <name type="scientific">Glossina austeni</name>
    <name type="common">Savannah tsetse fly</name>
    <dbReference type="NCBI Taxonomy" id="7395"/>
    <lineage>
        <taxon>Eukaryota</taxon>
        <taxon>Metazoa</taxon>
        <taxon>Ecdysozoa</taxon>
        <taxon>Arthropoda</taxon>
        <taxon>Hexapoda</taxon>
        <taxon>Insecta</taxon>
        <taxon>Pterygota</taxon>
        <taxon>Neoptera</taxon>
        <taxon>Endopterygota</taxon>
        <taxon>Diptera</taxon>
        <taxon>Brachycera</taxon>
        <taxon>Muscomorpha</taxon>
        <taxon>Hippoboscoidea</taxon>
        <taxon>Glossinidae</taxon>
        <taxon>Glossina</taxon>
    </lineage>
</organism>